<proteinExistence type="predicted"/>
<gene>
    <name evidence="2" type="ORF">HUJ06_022279</name>
    <name evidence="3" type="ORF">HUJ06_022281</name>
</gene>
<comment type="caution">
    <text evidence="2">The sequence shown here is derived from an EMBL/GenBank/DDBJ whole genome shotgun (WGS) entry which is preliminary data.</text>
</comment>
<name>A0A822XPH6_NELNU</name>
<sequence>MSKRYLERLQHNQKKPKLFLTQMETKQEERNDLNKDEVGRGRKSLLLFDAESRKKMNRKKGVAGGERRRNSRHSRWREKEAG</sequence>
<evidence type="ECO:0000313" key="4">
    <source>
        <dbReference type="Proteomes" id="UP000607653"/>
    </source>
</evidence>
<dbReference type="Proteomes" id="UP000607653">
    <property type="component" value="Unassembled WGS sequence"/>
</dbReference>
<evidence type="ECO:0000313" key="2">
    <source>
        <dbReference type="EMBL" id="DAD20816.1"/>
    </source>
</evidence>
<dbReference type="AlphaFoldDB" id="A0A822XPH6"/>
<reference evidence="2 4" key="1">
    <citation type="journal article" date="2020" name="Mol. Biol. Evol.">
        <title>Distinct Expression and Methylation Patterns for Genes with Different Fates following a Single Whole-Genome Duplication in Flowering Plants.</title>
        <authorList>
            <person name="Shi T."/>
            <person name="Rahmani R.S."/>
            <person name="Gugger P.F."/>
            <person name="Wang M."/>
            <person name="Li H."/>
            <person name="Zhang Y."/>
            <person name="Li Z."/>
            <person name="Wang Q."/>
            <person name="Van de Peer Y."/>
            <person name="Marchal K."/>
            <person name="Chen J."/>
        </authorList>
    </citation>
    <scope>NUCLEOTIDE SEQUENCE [LARGE SCALE GENOMIC DNA]</scope>
    <source>
        <tissue evidence="2">Leaf</tissue>
    </source>
</reference>
<dbReference type="EMBL" id="DUZY01000001">
    <property type="protein sequence ID" value="DAD20818.1"/>
    <property type="molecule type" value="Genomic_DNA"/>
</dbReference>
<organism evidence="2 4">
    <name type="scientific">Nelumbo nucifera</name>
    <name type="common">Sacred lotus</name>
    <dbReference type="NCBI Taxonomy" id="4432"/>
    <lineage>
        <taxon>Eukaryota</taxon>
        <taxon>Viridiplantae</taxon>
        <taxon>Streptophyta</taxon>
        <taxon>Embryophyta</taxon>
        <taxon>Tracheophyta</taxon>
        <taxon>Spermatophyta</taxon>
        <taxon>Magnoliopsida</taxon>
        <taxon>Proteales</taxon>
        <taxon>Nelumbonaceae</taxon>
        <taxon>Nelumbo</taxon>
    </lineage>
</organism>
<feature type="compositionally biased region" description="Basic and acidic residues" evidence="1">
    <location>
        <begin position="25"/>
        <end position="40"/>
    </location>
</feature>
<evidence type="ECO:0000313" key="3">
    <source>
        <dbReference type="EMBL" id="DAD20818.1"/>
    </source>
</evidence>
<dbReference type="EMBL" id="DUZY01000001">
    <property type="protein sequence ID" value="DAD20816.1"/>
    <property type="molecule type" value="Genomic_DNA"/>
</dbReference>
<evidence type="ECO:0000256" key="1">
    <source>
        <dbReference type="SAM" id="MobiDB-lite"/>
    </source>
</evidence>
<feature type="region of interest" description="Disordered" evidence="1">
    <location>
        <begin position="25"/>
        <end position="82"/>
    </location>
</feature>
<keyword evidence="4" id="KW-1185">Reference proteome</keyword>
<protein>
    <submittedName>
        <fullName evidence="2">Uncharacterized protein</fullName>
    </submittedName>
</protein>
<accession>A0A822XPH6</accession>